<accession>A0A6C2TXJ9</accession>
<keyword evidence="8" id="KW-1185">Reference proteome</keyword>
<dbReference type="EMBL" id="CAAHFG010000001">
    <property type="protein sequence ID" value="VGO12355.1"/>
    <property type="molecule type" value="Genomic_DNA"/>
</dbReference>
<dbReference type="PROSITE" id="PS51318">
    <property type="entry name" value="TAT"/>
    <property type="match status" value="1"/>
</dbReference>
<keyword evidence="5" id="KW-0732">Signal</keyword>
<dbReference type="PANTHER" id="PTHR42693:SF53">
    <property type="entry name" value="ENDO-4-O-SULFATASE"/>
    <property type="match status" value="1"/>
</dbReference>
<reference evidence="7 8" key="1">
    <citation type="submission" date="2019-04" db="EMBL/GenBank/DDBJ databases">
        <authorList>
            <person name="Van Vliet M D."/>
        </authorList>
    </citation>
    <scope>NUCLEOTIDE SEQUENCE [LARGE SCALE GENOMIC DNA]</scope>
    <source>
        <strain evidence="7 8">F1</strain>
    </source>
</reference>
<evidence type="ECO:0000313" key="7">
    <source>
        <dbReference type="EMBL" id="VGO12355.1"/>
    </source>
</evidence>
<dbReference type="GO" id="GO:0004065">
    <property type="term" value="F:arylsulfatase activity"/>
    <property type="evidence" value="ECO:0007669"/>
    <property type="project" value="TreeGrafter"/>
</dbReference>
<evidence type="ECO:0000256" key="2">
    <source>
        <dbReference type="ARBA" id="ARBA00022723"/>
    </source>
</evidence>
<dbReference type="GO" id="GO:0046872">
    <property type="term" value="F:metal ion binding"/>
    <property type="evidence" value="ECO:0007669"/>
    <property type="project" value="UniProtKB-KW"/>
</dbReference>
<protein>
    <submittedName>
        <fullName evidence="7">Arylsulfatase</fullName>
    </submittedName>
</protein>
<dbReference type="Gene3D" id="3.30.1120.10">
    <property type="match status" value="1"/>
</dbReference>
<gene>
    <name evidence="7" type="primary">atsA_36</name>
    <name evidence="7" type="ORF">PDESU_00907</name>
</gene>
<feature type="chain" id="PRO_5028966176" evidence="5">
    <location>
        <begin position="23"/>
        <end position="483"/>
    </location>
</feature>
<keyword evidence="4" id="KW-0106">Calcium</keyword>
<comment type="similarity">
    <text evidence="1">Belongs to the sulfatase family.</text>
</comment>
<dbReference type="InterPro" id="IPR017850">
    <property type="entry name" value="Alkaline_phosphatase_core_sf"/>
</dbReference>
<feature type="signal peptide" evidence="5">
    <location>
        <begin position="1"/>
        <end position="22"/>
    </location>
</feature>
<sequence>MKNRRNFIVSAAAALAAAPALAGTKGPSLPNIVLVMADDLGWKELGSYGQTKIRTPHLDQMAEEGMRFTQFYTGAPVCGPARCNLMTGKHGGHAYIRNNGEIKEHEYQLNGATIYGGQTPLAAEETTIAEILKARGYKTGCFGKWGLGAAGTTGDPLKKGFDRFYGFNCQRHAHNLYPKYLDNDGKPEFLEGNTRGLTGETYGPQRIADEMLEFVEENHEQPFFVYYPTVLPHLALQAPQADIDAYLGEWEETPYTGKRYLPHPTPRACYAAMISFMDKQVGRLFAQLKELGIDDNTLVIFTSDNGATFLDQVDYEFFDSVGELRGLKGSVYEGGVREPFIARWPGRIPKNAVSDHIGIHYDMLATLAEVAGAEVPENTDGISILPELFGKGGKQKKHDFLLWDFAGYKGQIAVRMGDWKGIRKGVAKNPDAPLELYNLKADLSEAINVAAQHPEIVGKIESIILRERDQPELERFRFGNYRD</sequence>
<keyword evidence="2" id="KW-0479">Metal-binding</keyword>
<dbReference type="InterPro" id="IPR006311">
    <property type="entry name" value="TAT_signal"/>
</dbReference>
<keyword evidence="3" id="KW-0378">Hydrolase</keyword>
<evidence type="ECO:0000256" key="4">
    <source>
        <dbReference type="ARBA" id="ARBA00022837"/>
    </source>
</evidence>
<evidence type="ECO:0000259" key="6">
    <source>
        <dbReference type="Pfam" id="PF00884"/>
    </source>
</evidence>
<dbReference type="RefSeq" id="WP_136078028.1">
    <property type="nucleotide sequence ID" value="NZ_CAAHFG010000001.1"/>
</dbReference>
<proteinExistence type="inferred from homology"/>
<dbReference type="Pfam" id="PF00884">
    <property type="entry name" value="Sulfatase"/>
    <property type="match status" value="1"/>
</dbReference>
<name>A0A6C2TXJ9_PONDE</name>
<organism evidence="7 8">
    <name type="scientific">Pontiella desulfatans</name>
    <dbReference type="NCBI Taxonomy" id="2750659"/>
    <lineage>
        <taxon>Bacteria</taxon>
        <taxon>Pseudomonadati</taxon>
        <taxon>Kiritimatiellota</taxon>
        <taxon>Kiritimatiellia</taxon>
        <taxon>Kiritimatiellales</taxon>
        <taxon>Pontiellaceae</taxon>
        <taxon>Pontiella</taxon>
    </lineage>
</organism>
<evidence type="ECO:0000256" key="1">
    <source>
        <dbReference type="ARBA" id="ARBA00008779"/>
    </source>
</evidence>
<evidence type="ECO:0000256" key="5">
    <source>
        <dbReference type="SAM" id="SignalP"/>
    </source>
</evidence>
<dbReference type="PANTHER" id="PTHR42693">
    <property type="entry name" value="ARYLSULFATASE FAMILY MEMBER"/>
    <property type="match status" value="1"/>
</dbReference>
<dbReference type="InterPro" id="IPR000917">
    <property type="entry name" value="Sulfatase_N"/>
</dbReference>
<dbReference type="PROSITE" id="PS00523">
    <property type="entry name" value="SULFATASE_1"/>
    <property type="match status" value="1"/>
</dbReference>
<evidence type="ECO:0000313" key="8">
    <source>
        <dbReference type="Proteomes" id="UP000366872"/>
    </source>
</evidence>
<feature type="domain" description="Sulfatase N-terminal" evidence="6">
    <location>
        <begin position="30"/>
        <end position="373"/>
    </location>
</feature>
<dbReference type="Proteomes" id="UP000366872">
    <property type="component" value="Unassembled WGS sequence"/>
</dbReference>
<evidence type="ECO:0000256" key="3">
    <source>
        <dbReference type="ARBA" id="ARBA00022801"/>
    </source>
</evidence>
<dbReference type="Gene3D" id="3.40.720.10">
    <property type="entry name" value="Alkaline Phosphatase, subunit A"/>
    <property type="match status" value="1"/>
</dbReference>
<dbReference type="CDD" id="cd16145">
    <property type="entry name" value="ARS_like"/>
    <property type="match status" value="1"/>
</dbReference>
<dbReference type="SUPFAM" id="SSF53649">
    <property type="entry name" value="Alkaline phosphatase-like"/>
    <property type="match status" value="1"/>
</dbReference>
<dbReference type="AlphaFoldDB" id="A0A6C2TXJ9"/>
<dbReference type="InterPro" id="IPR050738">
    <property type="entry name" value="Sulfatase"/>
</dbReference>
<dbReference type="InterPro" id="IPR024607">
    <property type="entry name" value="Sulfatase_CS"/>
</dbReference>